<proteinExistence type="predicted"/>
<dbReference type="RefSeq" id="WP_039222686.1">
    <property type="nucleotide sequence ID" value="NZ_CM003351.1"/>
</dbReference>
<dbReference type="GO" id="GO:0006352">
    <property type="term" value="P:DNA-templated transcription initiation"/>
    <property type="evidence" value="ECO:0007669"/>
    <property type="project" value="InterPro"/>
</dbReference>
<dbReference type="GO" id="GO:0016987">
    <property type="term" value="F:sigma factor activity"/>
    <property type="evidence" value="ECO:0007669"/>
    <property type="project" value="InterPro"/>
</dbReference>
<feature type="domain" description="RNA polymerase sigma factor 70 region 4 type 2" evidence="1">
    <location>
        <begin position="118"/>
        <end position="169"/>
    </location>
</feature>
<name>A0AA40IRI9_CLONO</name>
<geneLocation type="plasmid" evidence="2 3">
    <name>p4Cn27606</name>
</geneLocation>
<gene>
    <name evidence="2" type="ORF">Z959_p0104</name>
</gene>
<dbReference type="SUPFAM" id="SSF88659">
    <property type="entry name" value="Sigma3 and sigma4 domains of RNA polymerase sigma factors"/>
    <property type="match status" value="1"/>
</dbReference>
<dbReference type="InterPro" id="IPR036388">
    <property type="entry name" value="WH-like_DNA-bd_sf"/>
</dbReference>
<protein>
    <submittedName>
        <fullName evidence="2">Sigma-70 family RNA polymerase sigma factor</fullName>
    </submittedName>
</protein>
<reference evidence="3" key="1">
    <citation type="journal article" date="2014" name="PLoS ONE">
        <title>Plasmidome interchange between Clostridium botulinum, Clostridium novyi and Clostridium haemolyticum converts strains of independent lineages into distinctly different pathogens.</title>
        <authorList>
            <person name="Skarin H."/>
            <person name="Segerman B."/>
        </authorList>
    </citation>
    <scope>NUCLEOTIDE SEQUENCE [LARGE SCALE GENOMIC DNA]</scope>
    <source>
        <strain evidence="3">ATCC 27606</strain>
    </source>
</reference>
<evidence type="ECO:0000259" key="1">
    <source>
        <dbReference type="Pfam" id="PF08281"/>
    </source>
</evidence>
<dbReference type="InterPro" id="IPR014284">
    <property type="entry name" value="RNA_pol_sigma-70_dom"/>
</dbReference>
<dbReference type="GO" id="GO:0003677">
    <property type="term" value="F:DNA binding"/>
    <property type="evidence" value="ECO:0007669"/>
    <property type="project" value="InterPro"/>
</dbReference>
<dbReference type="Gene3D" id="1.10.10.10">
    <property type="entry name" value="Winged helix-like DNA-binding domain superfamily/Winged helix DNA-binding domain"/>
    <property type="match status" value="1"/>
</dbReference>
<accession>A0AA40IRI9</accession>
<dbReference type="EMBL" id="JENW01000168">
    <property type="protein sequence ID" value="KEI11401.1"/>
    <property type="molecule type" value="Genomic_DNA"/>
</dbReference>
<dbReference type="InterPro" id="IPR013249">
    <property type="entry name" value="RNA_pol_sigma70_r4_t2"/>
</dbReference>
<comment type="caution">
    <text evidence="2">The sequence shown here is derived from an EMBL/GenBank/DDBJ whole genome shotgun (WGS) entry which is preliminary data.</text>
</comment>
<organism evidence="2 3">
    <name type="scientific">Clostridium novyi B str. ATCC 27606</name>
    <dbReference type="NCBI Taxonomy" id="1443123"/>
    <lineage>
        <taxon>Bacteria</taxon>
        <taxon>Bacillati</taxon>
        <taxon>Bacillota</taxon>
        <taxon>Clostridia</taxon>
        <taxon>Eubacteriales</taxon>
        <taxon>Clostridiaceae</taxon>
        <taxon>Clostridium</taxon>
    </lineage>
</organism>
<dbReference type="InterPro" id="IPR013324">
    <property type="entry name" value="RNA_pol_sigma_r3/r4-like"/>
</dbReference>
<dbReference type="AlphaFoldDB" id="A0AA40IRI9"/>
<sequence length="179" mass="20762">MNENLYTIILESKHGNQISMLHLIEKFRPLINKYARKLNYDGADSDLIISFICIIKAIPIKTNPNLKETKQIVGYISNSIRYKYIELSKNHSNSISSLEINEEIIGIESMKNIDDSLYLKKCLAMLPHLQKHIIEEVFFKDMSIVSVAEDLNISRQAVNNTKLRALKNLKKFLIENEYF</sequence>
<keyword evidence="2" id="KW-0614">Plasmid</keyword>
<keyword evidence="3" id="KW-1185">Reference proteome</keyword>
<dbReference type="NCBIfam" id="TIGR02937">
    <property type="entry name" value="sigma70-ECF"/>
    <property type="match status" value="1"/>
</dbReference>
<evidence type="ECO:0000313" key="2">
    <source>
        <dbReference type="EMBL" id="KEI11401.1"/>
    </source>
</evidence>
<evidence type="ECO:0000313" key="3">
    <source>
        <dbReference type="Proteomes" id="UP000027770"/>
    </source>
</evidence>
<dbReference type="Pfam" id="PF08281">
    <property type="entry name" value="Sigma70_r4_2"/>
    <property type="match status" value="1"/>
</dbReference>
<dbReference type="Proteomes" id="UP000027770">
    <property type="component" value="Plasmid p4Cn27606"/>
</dbReference>